<dbReference type="PANTHER" id="PTHR43133">
    <property type="entry name" value="RNA POLYMERASE ECF-TYPE SIGMA FACTO"/>
    <property type="match status" value="1"/>
</dbReference>
<gene>
    <name evidence="4" type="ORF">DES53_12313</name>
</gene>
<keyword evidence="1" id="KW-0805">Transcription regulation</keyword>
<keyword evidence="5" id="KW-1185">Reference proteome</keyword>
<evidence type="ECO:0000256" key="3">
    <source>
        <dbReference type="ARBA" id="ARBA00023163"/>
    </source>
</evidence>
<dbReference type="InterPro" id="IPR039425">
    <property type="entry name" value="RNA_pol_sigma-70-like"/>
</dbReference>
<dbReference type="GO" id="GO:0016987">
    <property type="term" value="F:sigma factor activity"/>
    <property type="evidence" value="ECO:0007669"/>
    <property type="project" value="UniProtKB-KW"/>
</dbReference>
<evidence type="ECO:0000256" key="1">
    <source>
        <dbReference type="ARBA" id="ARBA00023015"/>
    </source>
</evidence>
<protein>
    <submittedName>
        <fullName evidence="4">RNA polymerase sigma-70 factor (ECF subfamily)</fullName>
    </submittedName>
</protein>
<accession>A0A366H0F5</accession>
<name>A0A366H0F5_9BACT</name>
<comment type="caution">
    <text evidence="4">The sequence shown here is derived from an EMBL/GenBank/DDBJ whole genome shotgun (WGS) entry which is preliminary data.</text>
</comment>
<dbReference type="OrthoDB" id="128557at2"/>
<sequence>MVLAAQRAADTTQMHTALATLCRDYWYPLYAFVRRKGHAPHDAQDLTQAFFADLLGRPITGIDPSRGKFRSYLLGALKHFLANDWDRASAKKRGGGRPALEWDALNAEARFALEPSDSMEPDALYDRRWALELMDRAMANLQAEYEQKGDTTRFAVLKISLSTSSPPPAELAAALGMSEGAAKVAVHRLRQRYREVLREEIAQTVATEAEVEAEMRHLVAVLRQA</sequence>
<evidence type="ECO:0000256" key="2">
    <source>
        <dbReference type="ARBA" id="ARBA00023082"/>
    </source>
</evidence>
<evidence type="ECO:0000313" key="4">
    <source>
        <dbReference type="EMBL" id="RBP35317.1"/>
    </source>
</evidence>
<evidence type="ECO:0000313" key="5">
    <source>
        <dbReference type="Proteomes" id="UP000253426"/>
    </source>
</evidence>
<dbReference type="Gene3D" id="1.10.1740.10">
    <property type="match status" value="1"/>
</dbReference>
<dbReference type="AlphaFoldDB" id="A0A366H0F5"/>
<dbReference type="EMBL" id="QNRR01000023">
    <property type="protein sequence ID" value="RBP35317.1"/>
    <property type="molecule type" value="Genomic_DNA"/>
</dbReference>
<keyword evidence="2" id="KW-0731">Sigma factor</keyword>
<dbReference type="Proteomes" id="UP000253426">
    <property type="component" value="Unassembled WGS sequence"/>
</dbReference>
<dbReference type="PANTHER" id="PTHR43133:SF51">
    <property type="entry name" value="RNA POLYMERASE SIGMA FACTOR"/>
    <property type="match status" value="1"/>
</dbReference>
<organism evidence="4 5">
    <name type="scientific">Roseimicrobium gellanilyticum</name>
    <dbReference type="NCBI Taxonomy" id="748857"/>
    <lineage>
        <taxon>Bacteria</taxon>
        <taxon>Pseudomonadati</taxon>
        <taxon>Verrucomicrobiota</taxon>
        <taxon>Verrucomicrobiia</taxon>
        <taxon>Verrucomicrobiales</taxon>
        <taxon>Verrucomicrobiaceae</taxon>
        <taxon>Roseimicrobium</taxon>
    </lineage>
</organism>
<keyword evidence="3" id="KW-0804">Transcription</keyword>
<proteinExistence type="predicted"/>
<reference evidence="4 5" key="1">
    <citation type="submission" date="2018-06" db="EMBL/GenBank/DDBJ databases">
        <title>Genomic Encyclopedia of Type Strains, Phase IV (KMG-IV): sequencing the most valuable type-strain genomes for metagenomic binning, comparative biology and taxonomic classification.</title>
        <authorList>
            <person name="Goeker M."/>
        </authorList>
    </citation>
    <scope>NUCLEOTIDE SEQUENCE [LARGE SCALE GENOMIC DNA]</scope>
    <source>
        <strain evidence="4 5">DSM 25532</strain>
    </source>
</reference>